<dbReference type="Pfam" id="PF16528">
    <property type="entry name" value="Exo84_C"/>
    <property type="match status" value="1"/>
</dbReference>
<dbReference type="InterPro" id="IPR032403">
    <property type="entry name" value="Exo84_C"/>
</dbReference>
<dbReference type="Gene3D" id="1.20.58.1220">
    <property type="entry name" value="Exo84p, C-terminal helical domain"/>
    <property type="match status" value="1"/>
</dbReference>
<dbReference type="Proteomes" id="UP001168821">
    <property type="component" value="Unassembled WGS sequence"/>
</dbReference>
<sequence length="700" mass="80446">MEPSKEPTLNLLSSKDFVPEKYVRDLSQSLVGGPELRRLRKKIQALYEETNNNLKRNVYHNYMQFIDTAKEISHLESEMYQLSHLLSEQKALLAALSTTSILGDETPMITGAENKNDASERGDENRQKLASILEKVEGCKELLEVPGRTYLHEGDLLEVDPVDNNTIKTVHAYLFTDGFMTTYRNTNNRGLMKYVFEVMYELGSLAVVNVRDIGNNKHQFKLLIFPDTRVFQCTASSSKKEWLDKFDQAKKARLTQEQQKRESIVEKSPSRSASIESPSFNPFEDMEEDVGTIHPEWFIEIPEELDVCVAQRHFEEALIFLQKSKDYITQFVNTNGQPDHVIIDIQRKVELRHNNLTEVLMKELEVNPDKSQQGGLRAARRAVRLLNQLGRSTQSCDLFLKLCSSILKTQCKRVKRECSTAMYVRHLSSVVFTNMCHMTEEFLRAFPSSSSCSSAYVVWASNELSLFTSHFIKQVFMPQTSLSTLTECVVLVRSQCERLCSFGVDLCYQLDGALRTPLMQALKDTRDKSIEVAKLRALEDKWIPMNLRSKTGLARFLLQYSEMGLKLDDYVTGDIWIQLTNSTLVFAKLYLTLLNDCLQLETTELLHTINEVLYDVFEAQVRHVESSLRNEKQVEQRKFITKNADFLLVILQDLCQKKYKETIGFECESLHKLKKEYSALIKGVSPTSRSTKTKYSSEFL</sequence>
<dbReference type="InterPro" id="IPR033961">
    <property type="entry name" value="Exo84"/>
</dbReference>
<name>A0AA38MEE6_9CUCU</name>
<evidence type="ECO:0000256" key="1">
    <source>
        <dbReference type="ARBA" id="ARBA00007210"/>
    </source>
</evidence>
<dbReference type="GO" id="GO:0015031">
    <property type="term" value="P:protein transport"/>
    <property type="evidence" value="ECO:0007669"/>
    <property type="project" value="UniProtKB-KW"/>
</dbReference>
<feature type="domain" description="Exocyst component Exo84 C-terminal" evidence="6">
    <location>
        <begin position="297"/>
        <end position="506"/>
    </location>
</feature>
<dbReference type="PANTHER" id="PTHR21426">
    <property type="entry name" value="EXOCYST COMPLEX COMPONENT 8"/>
    <property type="match status" value="1"/>
</dbReference>
<reference evidence="7" key="1">
    <citation type="journal article" date="2023" name="G3 (Bethesda)">
        <title>Whole genome assemblies of Zophobas morio and Tenebrio molitor.</title>
        <authorList>
            <person name="Kaur S."/>
            <person name="Stinson S.A."/>
            <person name="diCenzo G.C."/>
        </authorList>
    </citation>
    <scope>NUCLEOTIDE SEQUENCE</scope>
    <source>
        <strain evidence="7">QUZm001</strain>
    </source>
</reference>
<comment type="caution">
    <text evidence="7">The sequence shown here is derived from an EMBL/GenBank/DDBJ whole genome shotgun (WGS) entry which is preliminary data.</text>
</comment>
<evidence type="ECO:0000256" key="3">
    <source>
        <dbReference type="ARBA" id="ARBA00022483"/>
    </source>
</evidence>
<keyword evidence="4" id="KW-0653">Protein transport</keyword>
<dbReference type="InterPro" id="IPR011993">
    <property type="entry name" value="PH-like_dom_sf"/>
</dbReference>
<keyword evidence="2" id="KW-0813">Transport</keyword>
<dbReference type="Gene3D" id="1.20.58.1210">
    <property type="entry name" value="Exo84p, N-terminal helical domain"/>
    <property type="match status" value="1"/>
</dbReference>
<keyword evidence="3" id="KW-0268">Exocytosis</keyword>
<protein>
    <recommendedName>
        <fullName evidence="6">Exocyst component Exo84 C-terminal domain-containing protein</fullName>
    </recommendedName>
</protein>
<dbReference type="GO" id="GO:0006893">
    <property type="term" value="P:Golgi to plasma membrane transport"/>
    <property type="evidence" value="ECO:0007669"/>
    <property type="project" value="TreeGrafter"/>
</dbReference>
<dbReference type="InterPro" id="IPR016159">
    <property type="entry name" value="Cullin_repeat-like_dom_sf"/>
</dbReference>
<dbReference type="GO" id="GO:0006887">
    <property type="term" value="P:exocytosis"/>
    <property type="evidence" value="ECO:0007669"/>
    <property type="project" value="UniProtKB-KW"/>
</dbReference>
<evidence type="ECO:0000256" key="2">
    <source>
        <dbReference type="ARBA" id="ARBA00022448"/>
    </source>
</evidence>
<evidence type="ECO:0000313" key="7">
    <source>
        <dbReference type="EMBL" id="KAJ3653241.1"/>
    </source>
</evidence>
<evidence type="ECO:0000256" key="5">
    <source>
        <dbReference type="SAM" id="MobiDB-lite"/>
    </source>
</evidence>
<evidence type="ECO:0000313" key="8">
    <source>
        <dbReference type="Proteomes" id="UP001168821"/>
    </source>
</evidence>
<dbReference type="SUPFAM" id="SSF74788">
    <property type="entry name" value="Cullin repeat-like"/>
    <property type="match status" value="1"/>
</dbReference>
<feature type="region of interest" description="Disordered" evidence="5">
    <location>
        <begin position="255"/>
        <end position="285"/>
    </location>
</feature>
<evidence type="ECO:0000259" key="6">
    <source>
        <dbReference type="Pfam" id="PF16528"/>
    </source>
</evidence>
<dbReference type="AlphaFoldDB" id="A0AA38MEE6"/>
<dbReference type="GO" id="GO:0000145">
    <property type="term" value="C:exocyst"/>
    <property type="evidence" value="ECO:0007669"/>
    <property type="project" value="InterPro"/>
</dbReference>
<organism evidence="7 8">
    <name type="scientific">Zophobas morio</name>
    <dbReference type="NCBI Taxonomy" id="2755281"/>
    <lineage>
        <taxon>Eukaryota</taxon>
        <taxon>Metazoa</taxon>
        <taxon>Ecdysozoa</taxon>
        <taxon>Arthropoda</taxon>
        <taxon>Hexapoda</taxon>
        <taxon>Insecta</taxon>
        <taxon>Pterygota</taxon>
        <taxon>Neoptera</taxon>
        <taxon>Endopterygota</taxon>
        <taxon>Coleoptera</taxon>
        <taxon>Polyphaga</taxon>
        <taxon>Cucujiformia</taxon>
        <taxon>Tenebrionidae</taxon>
        <taxon>Zophobas</taxon>
    </lineage>
</organism>
<accession>A0AA38MEE6</accession>
<feature type="compositionally biased region" description="Low complexity" evidence="5">
    <location>
        <begin position="270"/>
        <end position="279"/>
    </location>
</feature>
<dbReference type="PANTHER" id="PTHR21426:SF12">
    <property type="entry name" value="EXOCYST COMPLEX COMPONENT 8"/>
    <property type="match status" value="1"/>
</dbReference>
<dbReference type="InterPro" id="IPR042560">
    <property type="entry name" value="Exo84_C_2"/>
</dbReference>
<proteinExistence type="inferred from homology"/>
<dbReference type="EMBL" id="JALNTZ010000004">
    <property type="protein sequence ID" value="KAJ3653241.1"/>
    <property type="molecule type" value="Genomic_DNA"/>
</dbReference>
<keyword evidence="8" id="KW-1185">Reference proteome</keyword>
<dbReference type="Pfam" id="PF08700">
    <property type="entry name" value="VPS51_Exo84_N"/>
    <property type="match status" value="1"/>
</dbReference>
<dbReference type="SUPFAM" id="SSF50729">
    <property type="entry name" value="PH domain-like"/>
    <property type="match status" value="1"/>
</dbReference>
<dbReference type="CDD" id="cd01226">
    <property type="entry name" value="PH_RalBD_exo84"/>
    <property type="match status" value="1"/>
</dbReference>
<gene>
    <name evidence="7" type="ORF">Zmor_012503</name>
</gene>
<feature type="compositionally biased region" description="Basic and acidic residues" evidence="5">
    <location>
        <begin position="258"/>
        <end position="269"/>
    </location>
</feature>
<evidence type="ECO:0000256" key="4">
    <source>
        <dbReference type="ARBA" id="ARBA00022927"/>
    </source>
</evidence>
<comment type="similarity">
    <text evidence="1">Belongs to the EXO84 family.</text>
</comment>
<dbReference type="InterPro" id="IPR042561">
    <property type="entry name" value="Exo84_C_1"/>
</dbReference>
<dbReference type="Gene3D" id="2.30.29.30">
    <property type="entry name" value="Pleckstrin-homology domain (PH domain)/Phosphotyrosine-binding domain (PTB)"/>
    <property type="match status" value="1"/>
</dbReference>